<accession>A0ABW2YX34</accession>
<dbReference type="Gene3D" id="2.130.10.10">
    <property type="entry name" value="YVTN repeat-like/Quinoprotein amine dehydrogenase"/>
    <property type="match status" value="1"/>
</dbReference>
<dbReference type="SUPFAM" id="SSF50998">
    <property type="entry name" value="Quinoprotein alcohol dehydrogenase-like"/>
    <property type="match status" value="1"/>
</dbReference>
<dbReference type="InterPro" id="IPR018391">
    <property type="entry name" value="PQQ_b-propeller_rpt"/>
</dbReference>
<dbReference type="InterPro" id="IPR002372">
    <property type="entry name" value="PQQ_rpt_dom"/>
</dbReference>
<evidence type="ECO:0000313" key="3">
    <source>
        <dbReference type="Proteomes" id="UP001596958"/>
    </source>
</evidence>
<keyword evidence="3" id="KW-1185">Reference proteome</keyword>
<dbReference type="Gene3D" id="2.40.128.630">
    <property type="match status" value="1"/>
</dbReference>
<dbReference type="PANTHER" id="PTHR34512:SF30">
    <property type="entry name" value="OUTER MEMBRANE PROTEIN ASSEMBLY FACTOR BAMB"/>
    <property type="match status" value="1"/>
</dbReference>
<dbReference type="RefSeq" id="WP_377100853.1">
    <property type="nucleotide sequence ID" value="NZ_JBHTHU010000009.1"/>
</dbReference>
<organism evidence="2 3">
    <name type="scientific">Mucilaginibacter calamicampi</name>
    <dbReference type="NCBI Taxonomy" id="1302352"/>
    <lineage>
        <taxon>Bacteria</taxon>
        <taxon>Pseudomonadati</taxon>
        <taxon>Bacteroidota</taxon>
        <taxon>Sphingobacteriia</taxon>
        <taxon>Sphingobacteriales</taxon>
        <taxon>Sphingobacteriaceae</taxon>
        <taxon>Mucilaginibacter</taxon>
    </lineage>
</organism>
<feature type="domain" description="Pyrrolo-quinoline quinone repeat" evidence="1">
    <location>
        <begin position="54"/>
        <end position="197"/>
    </location>
</feature>
<protein>
    <submittedName>
        <fullName evidence="2">PQQ-binding-like beta-propeller repeat protein</fullName>
    </submittedName>
</protein>
<dbReference type="PROSITE" id="PS51257">
    <property type="entry name" value="PROKAR_LIPOPROTEIN"/>
    <property type="match status" value="1"/>
</dbReference>
<gene>
    <name evidence="2" type="ORF">ACFQZS_12880</name>
</gene>
<name>A0ABW2YX34_9SPHI</name>
<sequence>MKARYLNLITYIAISTIIAVTGCKKDNYPPDKTAIVIPESVMLYNTYDNGSGTTINLLNAVTGELVTKYNYPAQLGITWSYPVVGNNLLYAVDNKKISAITLNSGAVMWTVPVDNMLMPVLHDDTFYGANKTTTSSGIYALDATKATTTFLWKYQPVGEPSAISYFNSLVYVLLGPKKVLALDAKTGVIKWEGASTDDYSFDLLRYNIITAGNTLIDAATGNQLSTISPLAIPPTYNAQNTYTNLDFATNDMAFIKTSHYDQSPGLDKYFLSAVNRSTGAEKWRIDYGGGNIGERTSNKVMQIWNNYLLVHHNYYRTASRYGAIYEDGYVLLDLNTGAEKLVLSNGNTKGLTGNNIVAGNTLYIYKRFEKTIYAWFDNSEPANYLFAVDMVTGQVKWDSSKLLPDGRQNLSFCVTSGGKAYSAFVQ</sequence>
<dbReference type="InterPro" id="IPR015943">
    <property type="entry name" value="WD40/YVTN_repeat-like_dom_sf"/>
</dbReference>
<dbReference type="Proteomes" id="UP001596958">
    <property type="component" value="Unassembled WGS sequence"/>
</dbReference>
<evidence type="ECO:0000313" key="2">
    <source>
        <dbReference type="EMBL" id="MFD0751043.1"/>
    </source>
</evidence>
<dbReference type="SMART" id="SM00564">
    <property type="entry name" value="PQQ"/>
    <property type="match status" value="5"/>
</dbReference>
<reference evidence="3" key="1">
    <citation type="journal article" date="2019" name="Int. J. Syst. Evol. Microbiol.">
        <title>The Global Catalogue of Microorganisms (GCM) 10K type strain sequencing project: providing services to taxonomists for standard genome sequencing and annotation.</title>
        <authorList>
            <consortium name="The Broad Institute Genomics Platform"/>
            <consortium name="The Broad Institute Genome Sequencing Center for Infectious Disease"/>
            <person name="Wu L."/>
            <person name="Ma J."/>
        </authorList>
    </citation>
    <scope>NUCLEOTIDE SEQUENCE [LARGE SCALE GENOMIC DNA]</scope>
    <source>
        <strain evidence="3">CCUG 63418</strain>
    </source>
</reference>
<proteinExistence type="predicted"/>
<dbReference type="Pfam" id="PF13360">
    <property type="entry name" value="PQQ_2"/>
    <property type="match status" value="1"/>
</dbReference>
<comment type="caution">
    <text evidence="2">The sequence shown here is derived from an EMBL/GenBank/DDBJ whole genome shotgun (WGS) entry which is preliminary data.</text>
</comment>
<dbReference type="InterPro" id="IPR011047">
    <property type="entry name" value="Quinoprotein_ADH-like_sf"/>
</dbReference>
<dbReference type="EMBL" id="JBHTHU010000009">
    <property type="protein sequence ID" value="MFD0751043.1"/>
    <property type="molecule type" value="Genomic_DNA"/>
</dbReference>
<dbReference type="PANTHER" id="PTHR34512">
    <property type="entry name" value="CELL SURFACE PROTEIN"/>
    <property type="match status" value="1"/>
</dbReference>
<evidence type="ECO:0000259" key="1">
    <source>
        <dbReference type="Pfam" id="PF13360"/>
    </source>
</evidence>